<evidence type="ECO:0000256" key="8">
    <source>
        <dbReference type="ARBA" id="ARBA00022807"/>
    </source>
</evidence>
<keyword evidence="7 13" id="KW-0378">Hydrolase</keyword>
<dbReference type="Gene3D" id="3.90.70.40">
    <property type="match status" value="1"/>
</dbReference>
<dbReference type="GO" id="GO:0004843">
    <property type="term" value="F:cysteine-type deubiquitinase activity"/>
    <property type="evidence" value="ECO:0007669"/>
    <property type="project" value="UniProtKB-EC"/>
</dbReference>
<feature type="compositionally biased region" description="Basic and acidic residues" evidence="14">
    <location>
        <begin position="278"/>
        <end position="293"/>
    </location>
</feature>
<dbReference type="InterPro" id="IPR003903">
    <property type="entry name" value="UIM_dom"/>
</dbReference>
<feature type="compositionally biased region" description="Polar residues" evidence="14">
    <location>
        <begin position="253"/>
        <end position="276"/>
    </location>
</feature>
<dbReference type="GO" id="GO:0006508">
    <property type="term" value="P:proteolysis"/>
    <property type="evidence" value="ECO:0007669"/>
    <property type="project" value="UniProtKB-KW"/>
</dbReference>
<keyword evidence="10" id="KW-0804">Transcription</keyword>
<feature type="active site" evidence="13">
    <location>
        <position position="119"/>
    </location>
</feature>
<protein>
    <recommendedName>
        <fullName evidence="3">ubiquitinyl hydrolase 1</fullName>
        <ecNumber evidence="3">3.4.19.12</ecNumber>
    </recommendedName>
</protein>
<dbReference type="Proteomes" id="UP000236370">
    <property type="component" value="Unassembled WGS sequence"/>
</dbReference>
<accession>A0A2J8KUG3</accession>
<comment type="caution">
    <text evidence="16">The sequence shown here is derived from an EMBL/GenBank/DDBJ whole genome shotgun (WGS) entry which is preliminary data.</text>
</comment>
<comment type="subcellular location">
    <subcellularLocation>
        <location evidence="2">Nucleus</location>
    </subcellularLocation>
</comment>
<dbReference type="InterPro" id="IPR033865">
    <property type="entry name" value="Ataxin-3"/>
</dbReference>
<dbReference type="SMART" id="SM01246">
    <property type="entry name" value="Josephin"/>
    <property type="match status" value="1"/>
</dbReference>
<evidence type="ECO:0000256" key="9">
    <source>
        <dbReference type="ARBA" id="ARBA00023015"/>
    </source>
</evidence>
<reference evidence="16 17" key="1">
    <citation type="submission" date="2017-12" db="EMBL/GenBank/DDBJ databases">
        <title>High-resolution comparative analysis of great ape genomes.</title>
        <authorList>
            <person name="Pollen A."/>
            <person name="Hastie A."/>
            <person name="Hormozdiari F."/>
            <person name="Dougherty M."/>
            <person name="Liu R."/>
            <person name="Chaisson M."/>
            <person name="Hoppe E."/>
            <person name="Hill C."/>
            <person name="Pang A."/>
            <person name="Hillier L."/>
            <person name="Baker C."/>
            <person name="Armstrong J."/>
            <person name="Shendure J."/>
            <person name="Paten B."/>
            <person name="Wilson R."/>
            <person name="Chao H."/>
            <person name="Schneider V."/>
            <person name="Ventura M."/>
            <person name="Kronenberg Z."/>
            <person name="Murali S."/>
            <person name="Gordon D."/>
            <person name="Cantsilieris S."/>
            <person name="Munson K."/>
            <person name="Nelson B."/>
            <person name="Raja A."/>
            <person name="Underwood J."/>
            <person name="Diekhans M."/>
            <person name="Fiddes I."/>
            <person name="Haussler D."/>
            <person name="Eichler E."/>
        </authorList>
    </citation>
    <scope>NUCLEOTIDE SEQUENCE [LARGE SCALE GENOMIC DNA]</scope>
    <source>
        <strain evidence="16">Yerkes chimp pedigree #C0471</strain>
    </source>
</reference>
<evidence type="ECO:0000256" key="10">
    <source>
        <dbReference type="ARBA" id="ARBA00023163"/>
    </source>
</evidence>
<feature type="active site" description="Nucleophile" evidence="12">
    <location>
        <position position="14"/>
    </location>
</feature>
<name>A0A2J8KUG3_PANTR</name>
<evidence type="ECO:0000256" key="2">
    <source>
        <dbReference type="ARBA" id="ARBA00004123"/>
    </source>
</evidence>
<evidence type="ECO:0000256" key="4">
    <source>
        <dbReference type="ARBA" id="ARBA00022670"/>
    </source>
</evidence>
<feature type="active site" evidence="12 13">
    <location>
        <position position="134"/>
    </location>
</feature>
<evidence type="ECO:0000256" key="11">
    <source>
        <dbReference type="ARBA" id="ARBA00023242"/>
    </source>
</evidence>
<comment type="catalytic activity">
    <reaction evidence="1">
        <text>Thiol-dependent hydrolysis of ester, thioester, amide, peptide and isopeptide bonds formed by the C-terminal Gly of ubiquitin (a 76-residue protein attached to proteins as an intracellular targeting signal).</text>
        <dbReference type="EC" id="3.4.19.12"/>
    </reaction>
</comment>
<dbReference type="InterPro" id="IPR006155">
    <property type="entry name" value="Josephin"/>
</dbReference>
<evidence type="ECO:0000256" key="3">
    <source>
        <dbReference type="ARBA" id="ARBA00012759"/>
    </source>
</evidence>
<dbReference type="EC" id="3.4.19.12" evidence="3"/>
<dbReference type="Gene3D" id="1.10.287.10">
    <property type="entry name" value="S15/NS1, RNA-binding"/>
    <property type="match status" value="1"/>
</dbReference>
<dbReference type="PANTHER" id="PTHR14159:SF0">
    <property type="entry name" value="ATAXIN-3-RELATED"/>
    <property type="match status" value="1"/>
</dbReference>
<evidence type="ECO:0000259" key="15">
    <source>
        <dbReference type="PROSITE" id="PS50957"/>
    </source>
</evidence>
<keyword evidence="5" id="KW-0677">Repeat</keyword>
<keyword evidence="4" id="KW-0645">Protease</keyword>
<feature type="active site" evidence="13">
    <location>
        <position position="14"/>
    </location>
</feature>
<evidence type="ECO:0000256" key="14">
    <source>
        <dbReference type="SAM" id="MobiDB-lite"/>
    </source>
</evidence>
<feature type="domain" description="Josephin" evidence="15">
    <location>
        <begin position="1"/>
        <end position="180"/>
    </location>
</feature>
<dbReference type="SMART" id="SM00726">
    <property type="entry name" value="UIM"/>
    <property type="match status" value="2"/>
</dbReference>
<dbReference type="AlphaFoldDB" id="A0A2J8KUG3"/>
<keyword evidence="9" id="KW-0805">Transcription regulation</keyword>
<keyword evidence="6" id="KW-0833">Ubl conjugation pathway</keyword>
<evidence type="ECO:0000256" key="6">
    <source>
        <dbReference type="ARBA" id="ARBA00022786"/>
    </source>
</evidence>
<sequence length="355" mass="41019">MDFIFHEKQEGFLCAQHCLNNLLQGEYFSPVELASIAHQLDEEERMRMAEGGVTSEEYLAFLQQPSENMDDTGFFSIQVISNALKFWGLEIIHFNNPEYQKLGIDPINERSFICNYKQHWFTIRKFGKHWFNLNSLLAGPELISDTCLANFLARLQQQAYSVFVVKGDLPDCEADQLLQIISVEEMDTPKLNRKKLVKEKEHRVYKTVLEKVSEESDESGTSDQDEEDFQRALELSRQETNREDEDLRRTIELSMQGSSGNTSQDLPKTSRVTPASEQPKKIKEDYFEKHQQEQKQQQQQSDLPGHSSYLHERPTTSSRAIESDLSDDINEDTVQAAVDTVLEIMRKNLKIKGEK</sequence>
<evidence type="ECO:0000313" key="17">
    <source>
        <dbReference type="Proteomes" id="UP000236370"/>
    </source>
</evidence>
<evidence type="ECO:0000256" key="13">
    <source>
        <dbReference type="PROSITE-ProRule" id="PRU00331"/>
    </source>
</evidence>
<evidence type="ECO:0000313" key="16">
    <source>
        <dbReference type="EMBL" id="PNI38647.1"/>
    </source>
</evidence>
<evidence type="ECO:0000256" key="12">
    <source>
        <dbReference type="PIRSR" id="PIRSR633865-1"/>
    </source>
</evidence>
<gene>
    <name evidence="16" type="ORF">CK820_G0035797</name>
</gene>
<dbReference type="FunFam" id="1.10.287.10:FF:000005">
    <property type="entry name" value="ataxin-3 isoform X1"/>
    <property type="match status" value="1"/>
</dbReference>
<dbReference type="Pfam" id="PF02099">
    <property type="entry name" value="Josephin"/>
    <property type="match status" value="1"/>
</dbReference>
<evidence type="ECO:0000256" key="1">
    <source>
        <dbReference type="ARBA" id="ARBA00000707"/>
    </source>
</evidence>
<organism evidence="16 17">
    <name type="scientific">Pan troglodytes</name>
    <name type="common">Chimpanzee</name>
    <dbReference type="NCBI Taxonomy" id="9598"/>
    <lineage>
        <taxon>Eukaryota</taxon>
        <taxon>Metazoa</taxon>
        <taxon>Chordata</taxon>
        <taxon>Craniata</taxon>
        <taxon>Vertebrata</taxon>
        <taxon>Euteleostomi</taxon>
        <taxon>Mammalia</taxon>
        <taxon>Eutheria</taxon>
        <taxon>Euarchontoglires</taxon>
        <taxon>Primates</taxon>
        <taxon>Haplorrhini</taxon>
        <taxon>Catarrhini</taxon>
        <taxon>Hominidae</taxon>
        <taxon>Pan</taxon>
    </lineage>
</organism>
<dbReference type="Pfam" id="PF16619">
    <property type="entry name" value="SUIM_assoc"/>
    <property type="match status" value="1"/>
</dbReference>
<dbReference type="PROSITE" id="PS50957">
    <property type="entry name" value="JOSEPHIN"/>
    <property type="match status" value="1"/>
</dbReference>
<evidence type="ECO:0000256" key="5">
    <source>
        <dbReference type="ARBA" id="ARBA00022737"/>
    </source>
</evidence>
<proteinExistence type="predicted"/>
<keyword evidence="11" id="KW-0539">Nucleus</keyword>
<dbReference type="PROSITE" id="PS50330">
    <property type="entry name" value="UIM"/>
    <property type="match status" value="1"/>
</dbReference>
<feature type="compositionally biased region" description="Acidic residues" evidence="14">
    <location>
        <begin position="215"/>
        <end position="228"/>
    </location>
</feature>
<dbReference type="FunFam" id="3.90.70.40:FF:000005">
    <property type="entry name" value="Ataxin 3"/>
    <property type="match status" value="1"/>
</dbReference>
<evidence type="ECO:0000256" key="7">
    <source>
        <dbReference type="ARBA" id="ARBA00022801"/>
    </source>
</evidence>
<dbReference type="PRINTS" id="PR01233">
    <property type="entry name" value="JOSEPHIN"/>
</dbReference>
<keyword evidence="8" id="KW-0788">Thiol protease</keyword>
<feature type="region of interest" description="Disordered" evidence="14">
    <location>
        <begin position="211"/>
        <end position="230"/>
    </location>
</feature>
<feature type="active site" description="Proton acceptor" evidence="12">
    <location>
        <position position="119"/>
    </location>
</feature>
<dbReference type="GO" id="GO:0005634">
    <property type="term" value="C:nucleus"/>
    <property type="evidence" value="ECO:0007669"/>
    <property type="project" value="UniProtKB-SubCell"/>
</dbReference>
<dbReference type="Pfam" id="PF02809">
    <property type="entry name" value="UIM"/>
    <property type="match status" value="2"/>
</dbReference>
<dbReference type="GO" id="GO:0016579">
    <property type="term" value="P:protein deubiquitination"/>
    <property type="evidence" value="ECO:0007669"/>
    <property type="project" value="InterPro"/>
</dbReference>
<dbReference type="EMBL" id="NBAG03000336">
    <property type="protein sequence ID" value="PNI38647.1"/>
    <property type="molecule type" value="Genomic_DNA"/>
</dbReference>
<feature type="region of interest" description="Disordered" evidence="14">
    <location>
        <begin position="253"/>
        <end position="331"/>
    </location>
</feature>
<dbReference type="PANTHER" id="PTHR14159">
    <property type="entry name" value="ATAXIN-3-RELATED"/>
    <property type="match status" value="1"/>
</dbReference>